<reference evidence="8 9" key="1">
    <citation type="submission" date="2019-09" db="EMBL/GenBank/DDBJ databases">
        <title>Genome Sequences of Streptomyces kaniharaensis ATCC 21070.</title>
        <authorList>
            <person name="Zhu W."/>
            <person name="De Crecy-Lagard V."/>
            <person name="Richards N.G."/>
        </authorList>
    </citation>
    <scope>NUCLEOTIDE SEQUENCE [LARGE SCALE GENOMIC DNA]</scope>
    <source>
        <strain evidence="8 9">SF-557</strain>
    </source>
</reference>
<dbReference type="RefSeq" id="WP_326847138.1">
    <property type="nucleotide sequence ID" value="NZ_WBOF01000001.1"/>
</dbReference>
<dbReference type="GO" id="GO:0022857">
    <property type="term" value="F:transmembrane transporter activity"/>
    <property type="evidence" value="ECO:0007669"/>
    <property type="project" value="InterPro"/>
</dbReference>
<name>A0A6N7KZH1_9ACTN</name>
<comment type="caution">
    <text evidence="8">The sequence shown here is derived from an EMBL/GenBank/DDBJ whole genome shotgun (WGS) entry which is preliminary data.</text>
</comment>
<feature type="transmembrane region" description="Helical" evidence="7">
    <location>
        <begin position="92"/>
        <end position="113"/>
    </location>
</feature>
<dbReference type="Pfam" id="PF07690">
    <property type="entry name" value="MFS_1"/>
    <property type="match status" value="1"/>
</dbReference>
<dbReference type="SUPFAM" id="SSF103473">
    <property type="entry name" value="MFS general substrate transporter"/>
    <property type="match status" value="2"/>
</dbReference>
<keyword evidence="5 7" id="KW-1133">Transmembrane helix</keyword>
<dbReference type="PANTHER" id="PTHR43266:SF2">
    <property type="entry name" value="MAJOR FACILITATOR SUPERFAMILY (MFS) PROFILE DOMAIN-CONTAINING PROTEIN"/>
    <property type="match status" value="1"/>
</dbReference>
<comment type="subcellular location">
    <subcellularLocation>
        <location evidence="1">Cell membrane</location>
        <topology evidence="1">Multi-pass membrane protein</topology>
    </subcellularLocation>
</comment>
<feature type="transmembrane region" description="Helical" evidence="7">
    <location>
        <begin position="324"/>
        <end position="346"/>
    </location>
</feature>
<organism evidence="8 9">
    <name type="scientific">Streptomyces kaniharaensis</name>
    <dbReference type="NCBI Taxonomy" id="212423"/>
    <lineage>
        <taxon>Bacteria</taxon>
        <taxon>Bacillati</taxon>
        <taxon>Actinomycetota</taxon>
        <taxon>Actinomycetes</taxon>
        <taxon>Kitasatosporales</taxon>
        <taxon>Streptomycetaceae</taxon>
        <taxon>Streptomyces</taxon>
    </lineage>
</organism>
<dbReference type="GO" id="GO:0005886">
    <property type="term" value="C:plasma membrane"/>
    <property type="evidence" value="ECO:0007669"/>
    <property type="project" value="UniProtKB-SubCell"/>
</dbReference>
<dbReference type="InterPro" id="IPR036259">
    <property type="entry name" value="MFS_trans_sf"/>
</dbReference>
<evidence type="ECO:0000313" key="8">
    <source>
        <dbReference type="EMBL" id="MQS15757.1"/>
    </source>
</evidence>
<keyword evidence="9" id="KW-1185">Reference proteome</keyword>
<dbReference type="InterPro" id="IPR011701">
    <property type="entry name" value="MFS"/>
</dbReference>
<keyword evidence="4 7" id="KW-0812">Transmembrane</keyword>
<gene>
    <name evidence="8" type="ORF">F7Q99_26700</name>
</gene>
<keyword evidence="3" id="KW-1003">Cell membrane</keyword>
<protein>
    <submittedName>
        <fullName evidence="8">MFS transporter</fullName>
    </submittedName>
</protein>
<dbReference type="Gene3D" id="1.20.1250.20">
    <property type="entry name" value="MFS general substrate transporter like domains"/>
    <property type="match status" value="1"/>
</dbReference>
<evidence type="ECO:0000256" key="7">
    <source>
        <dbReference type="SAM" id="Phobius"/>
    </source>
</evidence>
<accession>A0A6N7KZH1</accession>
<dbReference type="PANTHER" id="PTHR43266">
    <property type="entry name" value="MACROLIDE-EFFLUX PROTEIN"/>
    <property type="match status" value="1"/>
</dbReference>
<sequence>MTATVSDPGPATRRLPLVLRNRRFGAVWAAQVLTQAAGRMFQVGAVWWLVGYAAGADRGLASGAFLAVSTLPAVALVPLVAALIARCPHRTVLGGSAAVAGLVALGTAGWTYAATPPMAVAYGAALLLAGCQAVFDPCLTTSVPELVEDADIEAATGFELSTQSLAGLAGGLLGPLVVDAAGLAGIVAGCAGAYLLAAALIGATRFPGAPDSPATDGGAPAARRPLRRILAELPFVRRVLLCFTAANVFTTAVFVVMPLYTRTVLHADGSTVAALEAALGAGTLVGSFTGGRLPGTPTVVGAGCLGLMAAALALPGVAAAQAAAVASMAVAGWCVGVIGVRFVALFQRLVPAEDRPGFFAVMQALLGATFPVSSLVFGLLGDHLSPRTLCLVQAIGVLPVAAALWWTGRREPAVPEPEAAPEPEATIESAR</sequence>
<feature type="transmembrane region" description="Helical" evidence="7">
    <location>
        <begin position="180"/>
        <end position="203"/>
    </location>
</feature>
<dbReference type="Proteomes" id="UP000450000">
    <property type="component" value="Unassembled WGS sequence"/>
</dbReference>
<feature type="transmembrane region" description="Helical" evidence="7">
    <location>
        <begin position="298"/>
        <end position="318"/>
    </location>
</feature>
<evidence type="ECO:0000256" key="5">
    <source>
        <dbReference type="ARBA" id="ARBA00022989"/>
    </source>
</evidence>
<feature type="transmembrane region" description="Helical" evidence="7">
    <location>
        <begin position="62"/>
        <end position="85"/>
    </location>
</feature>
<keyword evidence="2" id="KW-0813">Transport</keyword>
<feature type="transmembrane region" description="Helical" evidence="7">
    <location>
        <begin position="386"/>
        <end position="406"/>
    </location>
</feature>
<keyword evidence="6 7" id="KW-0472">Membrane</keyword>
<feature type="transmembrane region" description="Helical" evidence="7">
    <location>
        <begin position="358"/>
        <end position="380"/>
    </location>
</feature>
<evidence type="ECO:0000256" key="4">
    <source>
        <dbReference type="ARBA" id="ARBA00022692"/>
    </source>
</evidence>
<feature type="transmembrane region" description="Helical" evidence="7">
    <location>
        <begin position="235"/>
        <end position="260"/>
    </location>
</feature>
<proteinExistence type="predicted"/>
<evidence type="ECO:0000256" key="1">
    <source>
        <dbReference type="ARBA" id="ARBA00004651"/>
    </source>
</evidence>
<dbReference type="AlphaFoldDB" id="A0A6N7KZH1"/>
<evidence type="ECO:0000256" key="2">
    <source>
        <dbReference type="ARBA" id="ARBA00022448"/>
    </source>
</evidence>
<evidence type="ECO:0000256" key="6">
    <source>
        <dbReference type="ARBA" id="ARBA00023136"/>
    </source>
</evidence>
<dbReference type="EMBL" id="WBOF01000001">
    <property type="protein sequence ID" value="MQS15757.1"/>
    <property type="molecule type" value="Genomic_DNA"/>
</dbReference>
<evidence type="ECO:0000313" key="9">
    <source>
        <dbReference type="Proteomes" id="UP000450000"/>
    </source>
</evidence>
<evidence type="ECO:0000256" key="3">
    <source>
        <dbReference type="ARBA" id="ARBA00022475"/>
    </source>
</evidence>